<name>A0ABP0YX54_9ROSI</name>
<keyword evidence="2" id="KW-1185">Reference proteome</keyword>
<dbReference type="Proteomes" id="UP001642487">
    <property type="component" value="Chromosome 6"/>
</dbReference>
<dbReference type="EMBL" id="OZ021740">
    <property type="protein sequence ID" value="CAK9323963.1"/>
    <property type="molecule type" value="Genomic_DNA"/>
</dbReference>
<proteinExistence type="predicted"/>
<organism evidence="1 2">
    <name type="scientific">Citrullus colocynthis</name>
    <name type="common">colocynth</name>
    <dbReference type="NCBI Taxonomy" id="252529"/>
    <lineage>
        <taxon>Eukaryota</taxon>
        <taxon>Viridiplantae</taxon>
        <taxon>Streptophyta</taxon>
        <taxon>Embryophyta</taxon>
        <taxon>Tracheophyta</taxon>
        <taxon>Spermatophyta</taxon>
        <taxon>Magnoliopsida</taxon>
        <taxon>eudicotyledons</taxon>
        <taxon>Gunneridae</taxon>
        <taxon>Pentapetalae</taxon>
        <taxon>rosids</taxon>
        <taxon>fabids</taxon>
        <taxon>Cucurbitales</taxon>
        <taxon>Cucurbitaceae</taxon>
        <taxon>Benincaseae</taxon>
        <taxon>Citrullus</taxon>
    </lineage>
</organism>
<sequence length="100" mass="11428">MSIPKAKGRRKKRKIEVGDFDILRVVRKREFLHVARLTPINRPHATVTHHLISIAPRVSRTTDYPLTINCHSSTIVIVVRLPADYDVPRSSARTQIQTPL</sequence>
<reference evidence="1 2" key="1">
    <citation type="submission" date="2024-03" db="EMBL/GenBank/DDBJ databases">
        <authorList>
            <person name="Gkanogiannis A."/>
            <person name="Becerra Lopez-Lavalle L."/>
        </authorList>
    </citation>
    <scope>NUCLEOTIDE SEQUENCE [LARGE SCALE GENOMIC DNA]</scope>
</reference>
<evidence type="ECO:0000313" key="1">
    <source>
        <dbReference type="EMBL" id="CAK9323963.1"/>
    </source>
</evidence>
<evidence type="ECO:0000313" key="2">
    <source>
        <dbReference type="Proteomes" id="UP001642487"/>
    </source>
</evidence>
<feature type="non-terminal residue" evidence="1">
    <location>
        <position position="100"/>
    </location>
</feature>
<accession>A0ABP0YX54</accession>
<gene>
    <name evidence="1" type="ORF">CITCOLO1_LOCUS16179</name>
</gene>
<protein>
    <submittedName>
        <fullName evidence="1">Uncharacterized protein</fullName>
    </submittedName>
</protein>